<proteinExistence type="predicted"/>
<dbReference type="InterPro" id="IPR050229">
    <property type="entry name" value="GlpE_sulfurtransferase"/>
</dbReference>
<evidence type="ECO:0000259" key="1">
    <source>
        <dbReference type="PROSITE" id="PS50206"/>
    </source>
</evidence>
<dbReference type="Proteomes" id="UP001597241">
    <property type="component" value="Unassembled WGS sequence"/>
</dbReference>
<dbReference type="RefSeq" id="WP_386809664.1">
    <property type="nucleotide sequence ID" value="NZ_JBHTMV010000004.1"/>
</dbReference>
<dbReference type="SMART" id="SM00450">
    <property type="entry name" value="RHOD"/>
    <property type="match status" value="2"/>
</dbReference>
<sequence>MKKATLYFVLFLGITTLLSSFKSSENPMENPPSEFELLVQYLESNGDFINTIAPAIITADEVKENLRNDKYLVLDIRSADWFEYGHVKKSKNVKGPELLDYFENKIDASAYDKITIICYSGQSAAYYTSLLRLYGYNNVYSLKWGMSSWAEEFATNIWIKNSKDEFTDQIEHTANPKLEKGTTPTLSTGKTDAKEILQERIKEAFAKPYKEFIVKSPVAFEDPSAYFIVNYTSEDSYNTGHLKGAVQFQPKQCLASSTSLYKLPSDKKILVNCNTGLSAAYAVAYLHVLGYDVYNLAYGSNSYMNSALVEKGTNGWTTNEIKNFPVVE</sequence>
<keyword evidence="3" id="KW-1185">Reference proteome</keyword>
<dbReference type="Gene3D" id="3.40.250.10">
    <property type="entry name" value="Rhodanese-like domain"/>
    <property type="match status" value="2"/>
</dbReference>
<reference evidence="3" key="1">
    <citation type="journal article" date="2019" name="Int. J. Syst. Evol. Microbiol.">
        <title>The Global Catalogue of Microorganisms (GCM) 10K type strain sequencing project: providing services to taxonomists for standard genome sequencing and annotation.</title>
        <authorList>
            <consortium name="The Broad Institute Genomics Platform"/>
            <consortium name="The Broad Institute Genome Sequencing Center for Infectious Disease"/>
            <person name="Wu L."/>
            <person name="Ma J."/>
        </authorList>
    </citation>
    <scope>NUCLEOTIDE SEQUENCE [LARGE SCALE GENOMIC DNA]</scope>
    <source>
        <strain evidence="3">CCUG 62221</strain>
    </source>
</reference>
<gene>
    <name evidence="2" type="ORF">ACFQ5N_11540</name>
</gene>
<dbReference type="InterPro" id="IPR001763">
    <property type="entry name" value="Rhodanese-like_dom"/>
</dbReference>
<accession>A0ABW3WQ09</accession>
<dbReference type="PANTHER" id="PTHR43031:SF1">
    <property type="entry name" value="PYRIDINE NUCLEOTIDE-DISULPHIDE OXIDOREDUCTASE"/>
    <property type="match status" value="1"/>
</dbReference>
<dbReference type="Pfam" id="PF00581">
    <property type="entry name" value="Rhodanese"/>
    <property type="match status" value="2"/>
</dbReference>
<protein>
    <submittedName>
        <fullName evidence="2">Rhodanese-like domain-containing protein</fullName>
    </submittedName>
</protein>
<dbReference type="PROSITE" id="PS50206">
    <property type="entry name" value="RHODANESE_3"/>
    <property type="match status" value="2"/>
</dbReference>
<name>A0ABW3WQ09_9FLAO</name>
<feature type="domain" description="Rhodanese" evidence="1">
    <location>
        <begin position="231"/>
        <end position="312"/>
    </location>
</feature>
<evidence type="ECO:0000313" key="2">
    <source>
        <dbReference type="EMBL" id="MFD1294470.1"/>
    </source>
</evidence>
<feature type="domain" description="Rhodanese" evidence="1">
    <location>
        <begin position="67"/>
        <end position="158"/>
    </location>
</feature>
<dbReference type="SUPFAM" id="SSF52821">
    <property type="entry name" value="Rhodanese/Cell cycle control phosphatase"/>
    <property type="match status" value="2"/>
</dbReference>
<organism evidence="2 3">
    <name type="scientific">Lutibacter holmesii</name>
    <dbReference type="NCBI Taxonomy" id="1137985"/>
    <lineage>
        <taxon>Bacteria</taxon>
        <taxon>Pseudomonadati</taxon>
        <taxon>Bacteroidota</taxon>
        <taxon>Flavobacteriia</taxon>
        <taxon>Flavobacteriales</taxon>
        <taxon>Flavobacteriaceae</taxon>
        <taxon>Lutibacter</taxon>
    </lineage>
</organism>
<dbReference type="EMBL" id="JBHTMV010000004">
    <property type="protein sequence ID" value="MFD1294470.1"/>
    <property type="molecule type" value="Genomic_DNA"/>
</dbReference>
<dbReference type="CDD" id="cd00158">
    <property type="entry name" value="RHOD"/>
    <property type="match status" value="2"/>
</dbReference>
<comment type="caution">
    <text evidence="2">The sequence shown here is derived from an EMBL/GenBank/DDBJ whole genome shotgun (WGS) entry which is preliminary data.</text>
</comment>
<dbReference type="PANTHER" id="PTHR43031">
    <property type="entry name" value="FAD-DEPENDENT OXIDOREDUCTASE"/>
    <property type="match status" value="1"/>
</dbReference>
<evidence type="ECO:0000313" key="3">
    <source>
        <dbReference type="Proteomes" id="UP001597241"/>
    </source>
</evidence>
<dbReference type="InterPro" id="IPR036873">
    <property type="entry name" value="Rhodanese-like_dom_sf"/>
</dbReference>